<sequence>MAFATHRLQEARWKRVAKVFAMLPGEKMLLVDPSLLIPLDRVTNMSLLRKLGVSKVFRMDDLPPKRDIKKIAYLVPPTSEALLPITNHLEVDRSNNIDRTRLIIFVPQETADIRYLLESKGFAGYNVCTASLSLGWITLDTDLMSLNLPILYSDFFLHGDYTWPQFMGTELGELLDVASSSDLSPLGCRVHAFGEVANVVASGVRLYCIQSGLVGNKKSFNSEISHARIGDHISDMSSRSSTCSSMDENSSSCSQLQPPLVIIFSRDWDYVTPLLVPMTFEALIHEVIGIDLGIVELKPSACTDKSLNKRLLNSTKMPYYKAARDVHISCIHTMLNEWRSSLQDARTGLEMEMASCNLDGSSNQSSSGKNSTSNISDLKYFGSRVGPLLAKRQELSFLLICLEQIMDEMTRRERVEDLRAAQTILLRSGSGGILAIASHEKQDSQTDPADIKTTHAGVCGSAADETDSMPIRLALEWFSTHHGDRLIDGIRLAALASVTHDGLTDEMYSLIHHAVLHAAGQAAFPLLFALRSIGLLVPRSHFSHSSINAPGLSPGDVVVEMTNATTSRLLSSGGSVLSTAAARLGVSQRRKSRYNRLHQLLRLSNQTQTNRRVDQNPVSPTYVYSGEHCPVVVRLAESIWAASLLESPMNSKQSPDSSASSRPADVELIGKPQLVSALKTLGMPEEACTSLGLISFADPTLAAAGYQSESLKSQRHPCAPLAHPLPSLAKEQPVVIVFPGGCTYGEVAALRFAAARRHWQLLIATSCLISSRDLLQRAGQAMIY</sequence>
<dbReference type="InterPro" id="IPR043127">
    <property type="entry name" value="Sec-1-like_dom3a"/>
</dbReference>
<evidence type="ECO:0000256" key="1">
    <source>
        <dbReference type="ARBA" id="ARBA00009884"/>
    </source>
</evidence>
<dbReference type="PANTHER" id="PTHR11679">
    <property type="entry name" value="VESICLE PROTEIN SORTING-ASSOCIATED"/>
    <property type="match status" value="1"/>
</dbReference>
<dbReference type="InterPro" id="IPR001619">
    <property type="entry name" value="Sec1-like"/>
</dbReference>
<dbReference type="InterPro" id="IPR027482">
    <property type="entry name" value="Sec1-like_dom2"/>
</dbReference>
<evidence type="ECO:0000313" key="3">
    <source>
        <dbReference type="Proteomes" id="UP001497525"/>
    </source>
</evidence>
<dbReference type="InterPro" id="IPR036045">
    <property type="entry name" value="Sec1-like_sf"/>
</dbReference>
<comment type="similarity">
    <text evidence="1">Belongs to the STXBP/unc-18/SEC1 family.</text>
</comment>
<comment type="caution">
    <text evidence="2">The sequence shown here is derived from an EMBL/GenBank/DDBJ whole genome shotgun (WGS) entry which is preliminary data.</text>
</comment>
<dbReference type="Gene3D" id="3.40.50.1910">
    <property type="match status" value="2"/>
</dbReference>
<protein>
    <recommendedName>
        <fullName evidence="4">Vacuolar protein sorting-associated protein 33B</fullName>
    </recommendedName>
</protein>
<dbReference type="AlphaFoldDB" id="A0AAV2T5G5"/>
<name>A0AAV2T5G5_CALDB</name>
<dbReference type="InterPro" id="IPR043154">
    <property type="entry name" value="Sec-1-like_dom1"/>
</dbReference>
<gene>
    <name evidence="2" type="ORF">CDAUBV1_LOCUS3826</name>
</gene>
<dbReference type="Pfam" id="PF00995">
    <property type="entry name" value="Sec1"/>
    <property type="match status" value="2"/>
</dbReference>
<dbReference type="Gene3D" id="3.40.50.2060">
    <property type="match status" value="1"/>
</dbReference>
<proteinExistence type="inferred from homology"/>
<dbReference type="Gene3D" id="1.25.40.850">
    <property type="match status" value="1"/>
</dbReference>
<evidence type="ECO:0000313" key="2">
    <source>
        <dbReference type="EMBL" id="CAL5131411.1"/>
    </source>
</evidence>
<organism evidence="2 3">
    <name type="scientific">Calicophoron daubneyi</name>
    <name type="common">Rumen fluke</name>
    <name type="synonym">Paramphistomum daubneyi</name>
    <dbReference type="NCBI Taxonomy" id="300641"/>
    <lineage>
        <taxon>Eukaryota</taxon>
        <taxon>Metazoa</taxon>
        <taxon>Spiralia</taxon>
        <taxon>Lophotrochozoa</taxon>
        <taxon>Platyhelminthes</taxon>
        <taxon>Trematoda</taxon>
        <taxon>Digenea</taxon>
        <taxon>Plagiorchiida</taxon>
        <taxon>Pronocephalata</taxon>
        <taxon>Paramphistomoidea</taxon>
        <taxon>Paramphistomidae</taxon>
        <taxon>Calicophoron</taxon>
    </lineage>
</organism>
<dbReference type="EMBL" id="CAXLJL010000090">
    <property type="protein sequence ID" value="CAL5131411.1"/>
    <property type="molecule type" value="Genomic_DNA"/>
</dbReference>
<dbReference type="InterPro" id="IPR043155">
    <property type="entry name" value="VPS33_dom3b"/>
</dbReference>
<dbReference type="Proteomes" id="UP001497525">
    <property type="component" value="Unassembled WGS sequence"/>
</dbReference>
<dbReference type="Gene3D" id="3.90.830.10">
    <property type="entry name" value="Syntaxin Binding Protein 1, Chain A, domain 2"/>
    <property type="match status" value="1"/>
</dbReference>
<dbReference type="GO" id="GO:0016192">
    <property type="term" value="P:vesicle-mediated transport"/>
    <property type="evidence" value="ECO:0007669"/>
    <property type="project" value="InterPro"/>
</dbReference>
<reference evidence="2" key="1">
    <citation type="submission" date="2024-06" db="EMBL/GenBank/DDBJ databases">
        <authorList>
            <person name="Liu X."/>
            <person name="Lenzi L."/>
            <person name="Haldenby T S."/>
            <person name="Uol C."/>
        </authorList>
    </citation>
    <scope>NUCLEOTIDE SEQUENCE</scope>
</reference>
<evidence type="ECO:0008006" key="4">
    <source>
        <dbReference type="Google" id="ProtNLM"/>
    </source>
</evidence>
<accession>A0AAV2T5G5</accession>
<dbReference type="SUPFAM" id="SSF56815">
    <property type="entry name" value="Sec1/munc18-like (SM) proteins"/>
    <property type="match status" value="1"/>
</dbReference>